<dbReference type="InterPro" id="IPR001128">
    <property type="entry name" value="Cyt_P450"/>
</dbReference>
<feature type="binding site" description="axial binding residue" evidence="5">
    <location>
        <position position="412"/>
    </location>
    <ligand>
        <name>heme</name>
        <dbReference type="ChEBI" id="CHEBI:30413"/>
    </ligand>
    <ligandPart>
        <name>Fe</name>
        <dbReference type="ChEBI" id="CHEBI:18248"/>
    </ligandPart>
</feature>
<dbReference type="RefSeq" id="XP_019054093.1">
    <property type="nucleotide sequence ID" value="XM_019198548.1"/>
</dbReference>
<comment type="cofactor">
    <cofactor evidence="5">
        <name>heme</name>
        <dbReference type="ChEBI" id="CHEBI:30413"/>
    </cofactor>
</comment>
<dbReference type="Gene3D" id="1.10.630.10">
    <property type="entry name" value="Cytochrome P450"/>
    <property type="match status" value="1"/>
</dbReference>
<gene>
    <name evidence="8" type="primary">LOC104602090</name>
</gene>
<keyword evidence="3 6" id="KW-0560">Oxidoreductase</keyword>
<evidence type="ECO:0000256" key="1">
    <source>
        <dbReference type="ARBA" id="ARBA00010617"/>
    </source>
</evidence>
<dbReference type="SUPFAM" id="SSF48264">
    <property type="entry name" value="Cytochrome P450"/>
    <property type="match status" value="1"/>
</dbReference>
<comment type="similarity">
    <text evidence="1 6">Belongs to the cytochrome P450 family.</text>
</comment>
<evidence type="ECO:0000256" key="4">
    <source>
        <dbReference type="ARBA" id="ARBA00023004"/>
    </source>
</evidence>
<dbReference type="Pfam" id="PF00067">
    <property type="entry name" value="p450"/>
    <property type="match status" value="1"/>
</dbReference>
<keyword evidence="5 6" id="KW-0349">Heme</keyword>
<protein>
    <submittedName>
        <fullName evidence="8">Cytochrome P450 86B1-like</fullName>
    </submittedName>
</protein>
<dbReference type="GO" id="GO:0016705">
    <property type="term" value="F:oxidoreductase activity, acting on paired donors, with incorporation or reduction of molecular oxygen"/>
    <property type="evidence" value="ECO:0007669"/>
    <property type="project" value="InterPro"/>
</dbReference>
<keyword evidence="6" id="KW-0503">Monooxygenase</keyword>
<dbReference type="GO" id="GO:0020037">
    <property type="term" value="F:heme binding"/>
    <property type="evidence" value="ECO:0007669"/>
    <property type="project" value="InterPro"/>
</dbReference>
<dbReference type="InParanoid" id="A0A1U8Q5L6"/>
<dbReference type="InterPro" id="IPR002401">
    <property type="entry name" value="Cyt_P450_E_grp-I"/>
</dbReference>
<accession>A0A1U8Q5L6</accession>
<dbReference type="GeneID" id="104602090"/>
<keyword evidence="4 5" id="KW-0408">Iron</keyword>
<keyword evidence="7" id="KW-1185">Reference proteome</keyword>
<dbReference type="GO" id="GO:0004497">
    <property type="term" value="F:monooxygenase activity"/>
    <property type="evidence" value="ECO:0007669"/>
    <property type="project" value="UniProtKB-KW"/>
</dbReference>
<dbReference type="InterPro" id="IPR017972">
    <property type="entry name" value="Cyt_P450_CS"/>
</dbReference>
<dbReference type="Proteomes" id="UP000189703">
    <property type="component" value="Unplaced"/>
</dbReference>
<dbReference type="GO" id="GO:0006629">
    <property type="term" value="P:lipid metabolic process"/>
    <property type="evidence" value="ECO:0007669"/>
    <property type="project" value="UniProtKB-ARBA"/>
</dbReference>
<evidence type="ECO:0000313" key="7">
    <source>
        <dbReference type="Proteomes" id="UP000189703"/>
    </source>
</evidence>
<dbReference type="KEGG" id="nnu:104602090"/>
<proteinExistence type="inferred from homology"/>
<name>A0A1U8Q5L6_NELNU</name>
<evidence type="ECO:0000256" key="5">
    <source>
        <dbReference type="PIRSR" id="PIRSR602401-1"/>
    </source>
</evidence>
<evidence type="ECO:0000256" key="3">
    <source>
        <dbReference type="ARBA" id="ARBA00023002"/>
    </source>
</evidence>
<dbReference type="PRINTS" id="PR00463">
    <property type="entry name" value="EP450I"/>
</dbReference>
<dbReference type="GO" id="GO:0005506">
    <property type="term" value="F:iron ion binding"/>
    <property type="evidence" value="ECO:0007669"/>
    <property type="project" value="InterPro"/>
</dbReference>
<dbReference type="InterPro" id="IPR036396">
    <property type="entry name" value="Cyt_P450_sf"/>
</dbReference>
<keyword evidence="2 5" id="KW-0479">Metal-binding</keyword>
<evidence type="ECO:0000256" key="2">
    <source>
        <dbReference type="ARBA" id="ARBA00022723"/>
    </source>
</evidence>
<reference evidence="8" key="1">
    <citation type="submission" date="2025-08" db="UniProtKB">
        <authorList>
            <consortium name="RefSeq"/>
        </authorList>
    </citation>
    <scope>IDENTIFICATION</scope>
</reference>
<dbReference type="PRINTS" id="PR00385">
    <property type="entry name" value="P450"/>
</dbReference>
<dbReference type="STRING" id="4432.A0A1U8Q5L6"/>
<evidence type="ECO:0000313" key="8">
    <source>
        <dbReference type="RefSeq" id="XP_019054093.1"/>
    </source>
</evidence>
<dbReference type="eggNOG" id="KOG0157">
    <property type="taxonomic scope" value="Eukaryota"/>
</dbReference>
<dbReference type="PROSITE" id="PS00086">
    <property type="entry name" value="CYTOCHROME_P450"/>
    <property type="match status" value="1"/>
</dbReference>
<dbReference type="AlphaFoldDB" id="A0A1U8Q5L6"/>
<organism evidence="7 8">
    <name type="scientific">Nelumbo nucifera</name>
    <name type="common">Sacred lotus</name>
    <dbReference type="NCBI Taxonomy" id="4432"/>
    <lineage>
        <taxon>Eukaryota</taxon>
        <taxon>Viridiplantae</taxon>
        <taxon>Streptophyta</taxon>
        <taxon>Embryophyta</taxon>
        <taxon>Tracheophyta</taxon>
        <taxon>Spermatophyta</taxon>
        <taxon>Magnoliopsida</taxon>
        <taxon>Proteales</taxon>
        <taxon>Nelumbonaceae</taxon>
        <taxon>Nelumbo</taxon>
    </lineage>
</organism>
<sequence length="468" mass="53345">MKGKKLYRNKNHMKGNKLYHKMCELLIQTLVIEFNKEADSLQGYGLYPFGEVIYIHYNEVVPFGRRVYLAYEVYPPSMERPGCDDWVETVGRFMGSFAMDLALMTSAYMSLRILHHGFVSQVHLRTINITISGKDLGCLEEGLLVSNVVATAVDDAQEAIISRVFTPSFYWKLLRLFKVGTEKKLAKAQEVADNAIYDIVWRKREEVLKGVESETNSLLSTYVRSQGEKADWSEVRVKFLRDMVLNFFIAGRDTTALGLLWFFWSLYRNPRVEAKILEELRHVVSHQKERKGEVIDDGDAVSVSKKRCMFDPDDLKNLLYLHAAFCETLRLFPPVPLNRKGVIKKDVLPDGSVVKPGMQVLLGVYSLARIPSVWGEDCSEFKPERWIKEDGSLDNDMISKLLFAFGGGPRICIGRDMAFTNMKWTAVAILSNFHIQVADKDHPVSLKSTVVLQINGGLMVHVKQRSLF</sequence>
<dbReference type="PANTHER" id="PTHR24296">
    <property type="entry name" value="CYTOCHROME P450"/>
    <property type="match status" value="1"/>
</dbReference>
<evidence type="ECO:0000256" key="6">
    <source>
        <dbReference type="RuleBase" id="RU000461"/>
    </source>
</evidence>
<dbReference type="OrthoDB" id="1470350at2759"/>